<name>A0AAD4G632_BOLED</name>
<keyword evidence="2" id="KW-1185">Reference proteome</keyword>
<dbReference type="EMBL" id="WHUW01000255">
    <property type="protein sequence ID" value="KAF8416473.1"/>
    <property type="molecule type" value="Genomic_DNA"/>
</dbReference>
<evidence type="ECO:0000313" key="1">
    <source>
        <dbReference type="EMBL" id="KAF8416473.1"/>
    </source>
</evidence>
<dbReference type="AlphaFoldDB" id="A0AAD4G632"/>
<proteinExistence type="predicted"/>
<sequence>MPALVRCDCRSHGCKGAYVQPSTKRTHERKDLRMQTGEVRALPGREDPTCLHAIQTGVLLASYVQCNGQVAGASSSVDYEFATSARAGAILLLPQCAMSVKLVSPEQFRAEAMKSALNCDVTSIVLSMYLITGFYKARSWSLGSFNNPTGTTGRILARQNDKDPNVYPLVFEFPADLHDGGSSSGNFNQTILSHWFQDYGQHSSVQGLSRLVTRFFGWAQAAYGYTEHKPELSQPFHPSDIINRFLLDKNPDDRVAITHDDDWMYTMKDLGIKIFFTKTALAHS</sequence>
<comment type="caution">
    <text evidence="1">The sequence shown here is derived from an EMBL/GenBank/DDBJ whole genome shotgun (WGS) entry which is preliminary data.</text>
</comment>
<evidence type="ECO:0000313" key="2">
    <source>
        <dbReference type="Proteomes" id="UP001194468"/>
    </source>
</evidence>
<reference evidence="1" key="2">
    <citation type="journal article" date="2020" name="Nat. Commun.">
        <title>Large-scale genome sequencing of mycorrhizal fungi provides insights into the early evolution of symbiotic traits.</title>
        <authorList>
            <person name="Miyauchi S."/>
            <person name="Kiss E."/>
            <person name="Kuo A."/>
            <person name="Drula E."/>
            <person name="Kohler A."/>
            <person name="Sanchez-Garcia M."/>
            <person name="Morin E."/>
            <person name="Andreopoulos B."/>
            <person name="Barry K.W."/>
            <person name="Bonito G."/>
            <person name="Buee M."/>
            <person name="Carver A."/>
            <person name="Chen C."/>
            <person name="Cichocki N."/>
            <person name="Clum A."/>
            <person name="Culley D."/>
            <person name="Crous P.W."/>
            <person name="Fauchery L."/>
            <person name="Girlanda M."/>
            <person name="Hayes R.D."/>
            <person name="Keri Z."/>
            <person name="LaButti K."/>
            <person name="Lipzen A."/>
            <person name="Lombard V."/>
            <person name="Magnuson J."/>
            <person name="Maillard F."/>
            <person name="Murat C."/>
            <person name="Nolan M."/>
            <person name="Ohm R.A."/>
            <person name="Pangilinan J."/>
            <person name="Pereira M.F."/>
            <person name="Perotto S."/>
            <person name="Peter M."/>
            <person name="Pfister S."/>
            <person name="Riley R."/>
            <person name="Sitrit Y."/>
            <person name="Stielow J.B."/>
            <person name="Szollosi G."/>
            <person name="Zifcakova L."/>
            <person name="Stursova M."/>
            <person name="Spatafora J.W."/>
            <person name="Tedersoo L."/>
            <person name="Vaario L.M."/>
            <person name="Yamada A."/>
            <person name="Yan M."/>
            <person name="Wang P."/>
            <person name="Xu J."/>
            <person name="Bruns T."/>
            <person name="Baldrian P."/>
            <person name="Vilgalys R."/>
            <person name="Dunand C."/>
            <person name="Henrissat B."/>
            <person name="Grigoriev I.V."/>
            <person name="Hibbett D."/>
            <person name="Nagy L.G."/>
            <person name="Martin F.M."/>
        </authorList>
    </citation>
    <scope>NUCLEOTIDE SEQUENCE</scope>
    <source>
        <strain evidence="1">BED1</strain>
    </source>
</reference>
<organism evidence="1 2">
    <name type="scientific">Boletus edulis BED1</name>
    <dbReference type="NCBI Taxonomy" id="1328754"/>
    <lineage>
        <taxon>Eukaryota</taxon>
        <taxon>Fungi</taxon>
        <taxon>Dikarya</taxon>
        <taxon>Basidiomycota</taxon>
        <taxon>Agaricomycotina</taxon>
        <taxon>Agaricomycetes</taxon>
        <taxon>Agaricomycetidae</taxon>
        <taxon>Boletales</taxon>
        <taxon>Boletineae</taxon>
        <taxon>Boletaceae</taxon>
        <taxon>Boletoideae</taxon>
        <taxon>Boletus</taxon>
    </lineage>
</organism>
<gene>
    <name evidence="1" type="ORF">L210DRAFT_3656570</name>
</gene>
<reference evidence="1" key="1">
    <citation type="submission" date="2019-10" db="EMBL/GenBank/DDBJ databases">
        <authorList>
            <consortium name="DOE Joint Genome Institute"/>
            <person name="Kuo A."/>
            <person name="Miyauchi S."/>
            <person name="Kiss E."/>
            <person name="Drula E."/>
            <person name="Kohler A."/>
            <person name="Sanchez-Garcia M."/>
            <person name="Andreopoulos B."/>
            <person name="Barry K.W."/>
            <person name="Bonito G."/>
            <person name="Buee M."/>
            <person name="Carver A."/>
            <person name="Chen C."/>
            <person name="Cichocki N."/>
            <person name="Clum A."/>
            <person name="Culley D."/>
            <person name="Crous P.W."/>
            <person name="Fauchery L."/>
            <person name="Girlanda M."/>
            <person name="Hayes R."/>
            <person name="Keri Z."/>
            <person name="LaButti K."/>
            <person name="Lipzen A."/>
            <person name="Lombard V."/>
            <person name="Magnuson J."/>
            <person name="Maillard F."/>
            <person name="Morin E."/>
            <person name="Murat C."/>
            <person name="Nolan M."/>
            <person name="Ohm R."/>
            <person name="Pangilinan J."/>
            <person name="Pereira M."/>
            <person name="Perotto S."/>
            <person name="Peter M."/>
            <person name="Riley R."/>
            <person name="Sitrit Y."/>
            <person name="Stielow B."/>
            <person name="Szollosi G."/>
            <person name="Zifcakova L."/>
            <person name="Stursova M."/>
            <person name="Spatafora J.W."/>
            <person name="Tedersoo L."/>
            <person name="Vaario L.-M."/>
            <person name="Yamada A."/>
            <person name="Yan M."/>
            <person name="Wang P."/>
            <person name="Xu J."/>
            <person name="Bruns T."/>
            <person name="Baldrian P."/>
            <person name="Vilgalys R."/>
            <person name="Henrissat B."/>
            <person name="Grigoriev I.V."/>
            <person name="Hibbett D."/>
            <person name="Nagy L.G."/>
            <person name="Martin F.M."/>
        </authorList>
    </citation>
    <scope>NUCLEOTIDE SEQUENCE</scope>
    <source>
        <strain evidence="1">BED1</strain>
    </source>
</reference>
<accession>A0AAD4G632</accession>
<dbReference type="Proteomes" id="UP001194468">
    <property type="component" value="Unassembled WGS sequence"/>
</dbReference>
<protein>
    <submittedName>
        <fullName evidence="1">Uncharacterized protein</fullName>
    </submittedName>
</protein>